<organism evidence="3">
    <name type="scientific">marine metagenome</name>
    <dbReference type="NCBI Taxonomy" id="408172"/>
    <lineage>
        <taxon>unclassified sequences</taxon>
        <taxon>metagenomes</taxon>
        <taxon>ecological metagenomes</taxon>
    </lineage>
</organism>
<accession>A0A383B921</accession>
<dbReference type="EMBL" id="UINC01198119">
    <property type="protein sequence ID" value="SVE15935.1"/>
    <property type="molecule type" value="Genomic_DNA"/>
</dbReference>
<reference evidence="3" key="1">
    <citation type="submission" date="2018-05" db="EMBL/GenBank/DDBJ databases">
        <authorList>
            <person name="Lanie J.A."/>
            <person name="Ng W.-L."/>
            <person name="Kazmierczak K.M."/>
            <person name="Andrzejewski T.M."/>
            <person name="Davidsen T.M."/>
            <person name="Wayne K.J."/>
            <person name="Tettelin H."/>
            <person name="Glass J.I."/>
            <person name="Rusch D."/>
            <person name="Podicherti R."/>
            <person name="Tsui H.-C.T."/>
            <person name="Winkler M.E."/>
        </authorList>
    </citation>
    <scope>NUCLEOTIDE SEQUENCE</scope>
</reference>
<dbReference type="GO" id="GO:0016740">
    <property type="term" value="F:transferase activity"/>
    <property type="evidence" value="ECO:0007669"/>
    <property type="project" value="UniProtKB-KW"/>
</dbReference>
<protein>
    <recommendedName>
        <fullName evidence="2">Thymidylate synthase/dCMP hydroxymethylase domain-containing protein</fullName>
    </recommendedName>
</protein>
<evidence type="ECO:0000313" key="3">
    <source>
        <dbReference type="EMBL" id="SVE15935.1"/>
    </source>
</evidence>
<evidence type="ECO:0000256" key="1">
    <source>
        <dbReference type="ARBA" id="ARBA00022679"/>
    </source>
</evidence>
<dbReference type="InterPro" id="IPR036926">
    <property type="entry name" value="Thymidate_synth/dCMP_Mease_sf"/>
</dbReference>
<dbReference type="InterPro" id="IPR023451">
    <property type="entry name" value="Thymidate_synth/dCMP_Mease_dom"/>
</dbReference>
<dbReference type="Gene3D" id="3.30.572.10">
    <property type="entry name" value="Thymidylate synthase/dCMP hydroxymethylase domain"/>
    <property type="match status" value="1"/>
</dbReference>
<keyword evidence="1" id="KW-0808">Transferase</keyword>
<feature type="domain" description="Thymidylate synthase/dCMP hydroxymethylase" evidence="2">
    <location>
        <begin position="98"/>
        <end position="198"/>
    </location>
</feature>
<dbReference type="SUPFAM" id="SSF55831">
    <property type="entry name" value="Thymidylate synthase/dCMP hydroxymethylase"/>
    <property type="match status" value="1"/>
</dbReference>
<gene>
    <name evidence="3" type="ORF">METZ01_LOCUS468789</name>
</gene>
<feature type="non-terminal residue" evidence="3">
    <location>
        <position position="217"/>
    </location>
</feature>
<dbReference type="Pfam" id="PF00303">
    <property type="entry name" value="Thymidylat_synt"/>
    <property type="match status" value="1"/>
</dbReference>
<sequence>MRAKDLKEGLHLLRKKLLEQGYEIETERWQGDTNHPSFLEIIHADLVVPMSHTADEASDLLNATQPWADEHFEERVSGIPYNPPPSHVHWLKDTENYLNENEAFSHSYPERMWQNNGDKAERGIVTQGIRFNIANLNTAVELLKKEPTTRQCYIPIWFPEDLTAAFLGERVPCTFGWHFMLRGEKLHCSYHMRSCDVMRHLHNDLYLYIASSIDTSW</sequence>
<name>A0A383B921_9ZZZZ</name>
<dbReference type="AlphaFoldDB" id="A0A383B921"/>
<proteinExistence type="predicted"/>
<evidence type="ECO:0000259" key="2">
    <source>
        <dbReference type="Pfam" id="PF00303"/>
    </source>
</evidence>